<dbReference type="InterPro" id="IPR008963">
    <property type="entry name" value="Purple_acid_Pase-like_N"/>
</dbReference>
<dbReference type="Gene3D" id="2.60.40.10">
    <property type="entry name" value="Immunoglobulins"/>
    <property type="match status" value="1"/>
</dbReference>
<sequence length="918" mass="101425">MEFLSTTTQPWQRFKTLLLMATLSCHTPAWAAPLLDLKLSKSQSSQLKAQQTMDFDKDNHLIFENEQWVELDPKIAQSLKGKVFSISAKVRIDSPEQYGGILSYSQDNGSYERGFILGYNGSRFSFKLSTGGSLIGAVAPQAFVLGQTYLLNATYDGKIATLYVDGKKVASASAPGEIALPDIPTPFAIGAYKDKDEFFPLNGRVESIKLENTLLDPKQIAKEVAKTQFQFAVRPSVSFIAPGQALVEWESSHPGKSMINLGLTRDLGTVIKSNADGNSHSVILKDLEPASVYHYRIAVNDKGNRRLSPPMSFDTTMNYMPPLANPHSDFTPSDKETKAVNFVVSKLGAHASGHALIMGGVDGKLAYELARQTRLIVTILEPDAQRAESLKQALAKTGVYGTRVTVMHVPGPKLPLGSCFANLVLSEYTLAGKKLPYNKEEIKRVTRPAGGMVVTRGFSYTRPALKGAGDWTHQYGNAANTSFVDEELAGIDQQQETTLQWIGRPGADFGIDRQNRISSPLAINGHTFLQGLNRVVGLDAYNGQILWSKEIPDLRRMNVPHDSANWCADKKHIYMAVADRAWVIDSTTGERVANLKLTASERDTHDWGFIANDQKVIIGSTVPKGAHFNDFWGGDKWYDKAGSKQATTQIVSDKLFAYAKSGYKGLWAYGKGLIVNSTITLDQNRLYFVECTNPDIKADSNGRVSDNRLWIDAKVVCLNATTGKRLWHADLPKFDNVTAEHGFLQSLYGQMTQNGYLLVGSEGLLNAEKKYARRGQFVYFQFDDRGKLAWREQNPWAHDHHGAHMVHPLVFDDEIYVYPNVVSVNSGKTLSTKMSGRSGCPTIVGFKNGILQRANPRVLAIWSKETKKNTGWSRLRPSCWLNFLPSQGMIIMSEGGGGCSCGGWIETSVSFIPLEHTR</sequence>
<evidence type="ECO:0000313" key="3">
    <source>
        <dbReference type="Proteomes" id="UP001597389"/>
    </source>
</evidence>
<organism evidence="2 3">
    <name type="scientific">Rubritalea tangerina</name>
    <dbReference type="NCBI Taxonomy" id="430798"/>
    <lineage>
        <taxon>Bacteria</taxon>
        <taxon>Pseudomonadati</taxon>
        <taxon>Verrucomicrobiota</taxon>
        <taxon>Verrucomicrobiia</taxon>
        <taxon>Verrucomicrobiales</taxon>
        <taxon>Rubritaleaceae</taxon>
        <taxon>Rubritalea</taxon>
    </lineage>
</organism>
<dbReference type="Gene3D" id="2.130.10.10">
    <property type="entry name" value="YVTN repeat-like/Quinoprotein amine dehydrogenase"/>
    <property type="match status" value="1"/>
</dbReference>
<dbReference type="Gene3D" id="3.40.50.150">
    <property type="entry name" value="Vaccinia Virus protein VP39"/>
    <property type="match status" value="1"/>
</dbReference>
<proteinExistence type="predicted"/>
<comment type="caution">
    <text evidence="2">The sequence shown here is derived from an EMBL/GenBank/DDBJ whole genome shotgun (WGS) entry which is preliminary data.</text>
</comment>
<dbReference type="SUPFAM" id="SSF50998">
    <property type="entry name" value="Quinoprotein alcohol dehydrogenase-like"/>
    <property type="match status" value="1"/>
</dbReference>
<dbReference type="PANTHER" id="PTHR34512">
    <property type="entry name" value="CELL SURFACE PROTEIN"/>
    <property type="match status" value="1"/>
</dbReference>
<dbReference type="Pfam" id="PF13385">
    <property type="entry name" value="Laminin_G_3"/>
    <property type="match status" value="1"/>
</dbReference>
<protein>
    <submittedName>
        <fullName evidence="2">LamG-like jellyroll fold domain-containing protein</fullName>
    </submittedName>
</protein>
<name>A0ABW4ZD00_9BACT</name>
<dbReference type="Gene3D" id="2.60.120.200">
    <property type="match status" value="1"/>
</dbReference>
<dbReference type="PANTHER" id="PTHR34512:SF30">
    <property type="entry name" value="OUTER MEMBRANE PROTEIN ASSEMBLY FACTOR BAMB"/>
    <property type="match status" value="1"/>
</dbReference>
<accession>A0ABW4ZD00</accession>
<dbReference type="InterPro" id="IPR015943">
    <property type="entry name" value="WD40/YVTN_repeat-like_dom_sf"/>
</dbReference>
<evidence type="ECO:0000256" key="1">
    <source>
        <dbReference type="SAM" id="SignalP"/>
    </source>
</evidence>
<gene>
    <name evidence="2" type="ORF">ACFSW8_13250</name>
</gene>
<dbReference type="InterPro" id="IPR013320">
    <property type="entry name" value="ConA-like_dom_sf"/>
</dbReference>
<dbReference type="InterPro" id="IPR003961">
    <property type="entry name" value="FN3_dom"/>
</dbReference>
<dbReference type="SUPFAM" id="SSF53335">
    <property type="entry name" value="S-adenosyl-L-methionine-dependent methyltransferases"/>
    <property type="match status" value="1"/>
</dbReference>
<reference evidence="3" key="1">
    <citation type="journal article" date="2019" name="Int. J. Syst. Evol. Microbiol.">
        <title>The Global Catalogue of Microorganisms (GCM) 10K type strain sequencing project: providing services to taxonomists for standard genome sequencing and annotation.</title>
        <authorList>
            <consortium name="The Broad Institute Genomics Platform"/>
            <consortium name="The Broad Institute Genome Sequencing Center for Infectious Disease"/>
            <person name="Wu L."/>
            <person name="Ma J."/>
        </authorList>
    </citation>
    <scope>NUCLEOTIDE SEQUENCE [LARGE SCALE GENOMIC DNA]</scope>
    <source>
        <strain evidence="3">CCUG 57942</strain>
    </source>
</reference>
<dbReference type="InterPro" id="IPR029063">
    <property type="entry name" value="SAM-dependent_MTases_sf"/>
</dbReference>
<keyword evidence="1" id="KW-0732">Signal</keyword>
<feature type="signal peptide" evidence="1">
    <location>
        <begin position="1"/>
        <end position="31"/>
    </location>
</feature>
<dbReference type="Proteomes" id="UP001597389">
    <property type="component" value="Unassembled WGS sequence"/>
</dbReference>
<feature type="chain" id="PRO_5045890633" evidence="1">
    <location>
        <begin position="32"/>
        <end position="918"/>
    </location>
</feature>
<dbReference type="InterPro" id="IPR011047">
    <property type="entry name" value="Quinoprotein_ADH-like_sf"/>
</dbReference>
<keyword evidence="3" id="KW-1185">Reference proteome</keyword>
<dbReference type="EMBL" id="JBHUJB010000054">
    <property type="protein sequence ID" value="MFD2159868.1"/>
    <property type="molecule type" value="Genomic_DNA"/>
</dbReference>
<evidence type="ECO:0000313" key="2">
    <source>
        <dbReference type="EMBL" id="MFD2159868.1"/>
    </source>
</evidence>
<dbReference type="CDD" id="cd00063">
    <property type="entry name" value="FN3"/>
    <property type="match status" value="1"/>
</dbReference>
<dbReference type="InterPro" id="IPR013783">
    <property type="entry name" value="Ig-like_fold"/>
</dbReference>
<dbReference type="SUPFAM" id="SSF49363">
    <property type="entry name" value="Purple acid phosphatase, N-terminal domain"/>
    <property type="match status" value="1"/>
</dbReference>
<dbReference type="RefSeq" id="WP_377090997.1">
    <property type="nucleotide sequence ID" value="NZ_JBHSJL010000014.1"/>
</dbReference>
<dbReference type="SUPFAM" id="SSF49899">
    <property type="entry name" value="Concanavalin A-like lectins/glucanases"/>
    <property type="match status" value="1"/>
</dbReference>